<dbReference type="Proteomes" id="UP000223913">
    <property type="component" value="Unassembled WGS sequence"/>
</dbReference>
<keyword evidence="5" id="KW-1185">Reference proteome</keyword>
<feature type="transmembrane region" description="Helical" evidence="3">
    <location>
        <begin position="553"/>
        <end position="574"/>
    </location>
</feature>
<evidence type="ECO:0000256" key="3">
    <source>
        <dbReference type="SAM" id="Phobius"/>
    </source>
</evidence>
<gene>
    <name evidence="4" type="ORF">CRP01_08955</name>
</gene>
<feature type="coiled-coil region" evidence="1">
    <location>
        <begin position="506"/>
        <end position="537"/>
    </location>
</feature>
<proteinExistence type="predicted"/>
<accession>A0A2D0NEJ9</accession>
<keyword evidence="3" id="KW-0812">Transmembrane</keyword>
<keyword evidence="3" id="KW-0472">Membrane</keyword>
<feature type="transmembrane region" description="Helical" evidence="3">
    <location>
        <begin position="116"/>
        <end position="136"/>
    </location>
</feature>
<reference evidence="4 5" key="1">
    <citation type="submission" date="2017-10" db="EMBL/GenBank/DDBJ databases">
        <title>The draft genome sequence of Lewinella nigricans NBRC 102662.</title>
        <authorList>
            <person name="Wang K."/>
        </authorList>
    </citation>
    <scope>NUCLEOTIDE SEQUENCE [LARGE SCALE GENOMIC DNA]</scope>
    <source>
        <strain evidence="4 5">NBRC 102662</strain>
    </source>
</reference>
<dbReference type="EMBL" id="PDUD01000013">
    <property type="protein sequence ID" value="PHN06934.1"/>
    <property type="molecule type" value="Genomic_DNA"/>
</dbReference>
<feature type="region of interest" description="Disordered" evidence="2">
    <location>
        <begin position="79"/>
        <end position="98"/>
    </location>
</feature>
<keyword evidence="1" id="KW-0175">Coiled coil</keyword>
<evidence type="ECO:0000313" key="4">
    <source>
        <dbReference type="EMBL" id="PHN06934.1"/>
    </source>
</evidence>
<evidence type="ECO:0000313" key="5">
    <source>
        <dbReference type="Proteomes" id="UP000223913"/>
    </source>
</evidence>
<evidence type="ECO:0000256" key="2">
    <source>
        <dbReference type="SAM" id="MobiDB-lite"/>
    </source>
</evidence>
<sequence length="575" mass="63546">MKSFFLTILLSVTTLATTTAQDLGSRLDVDLLPNYIITIIAGIVLALGFQFLLTSLSVSFGFTAIGDLKEKYVQSKYRSDYNEDSSSERDDDDDDNKYDIDPGTPVGVDLASGIGLWNVLTVAPSLFGATALALLLTPMDSLRINITLALVVWAAFIILVIYLEGRSASVLIGGLVNTALSGLKASGQAVKSLLTPSPQTQMENVAASTVEKIRQEFSLDFDAQPIVATLEKYLGAFNERVPSYESLKNDIREIAETSAGNNPSSNPAKWTAIQTAIQTAIESDNTNPTRKGREKVQQLQSLLKDIQDAYQRGNTRGESIKNAVEASPIDHERINSYYDQLKNWIQRSTPDKLSREQIKRELEKIIDDPGRTVRGLRAKLDELDRDTVIGYLDSNTQLERDQLETYADRIEQGLQALKDSIGWEQLPSADEMLNRLEQRIAHFINSTDDPRLNYAMLKNDFSTALNNPSESLSILKTRLSRYDRDTLVSILTNTGLVSRDDLDQVANTVEEARQQVLDQISQIEDKSKRALRNLEKKAVIQAENTRQTASTAAWWLTFTILAGAAAAIGGAFAAV</sequence>
<organism evidence="4 5">
    <name type="scientific">Flavilitoribacter nigricans (strain ATCC 23147 / DSM 23189 / NBRC 102662 / NCIMB 1420 / SS-2)</name>
    <name type="common">Lewinella nigricans</name>
    <dbReference type="NCBI Taxonomy" id="1122177"/>
    <lineage>
        <taxon>Bacteria</taxon>
        <taxon>Pseudomonadati</taxon>
        <taxon>Bacteroidota</taxon>
        <taxon>Saprospiria</taxon>
        <taxon>Saprospirales</taxon>
        <taxon>Lewinellaceae</taxon>
        <taxon>Flavilitoribacter</taxon>
    </lineage>
</organism>
<dbReference type="AlphaFoldDB" id="A0A2D0NEJ9"/>
<name>A0A2D0NEJ9_FLAN2</name>
<comment type="caution">
    <text evidence="4">The sequence shown here is derived from an EMBL/GenBank/DDBJ whole genome shotgun (WGS) entry which is preliminary data.</text>
</comment>
<dbReference type="RefSeq" id="WP_099149686.1">
    <property type="nucleotide sequence ID" value="NZ_PDUD01000013.1"/>
</dbReference>
<keyword evidence="3" id="KW-1133">Transmembrane helix</keyword>
<feature type="compositionally biased region" description="Acidic residues" evidence="2">
    <location>
        <begin position="82"/>
        <end position="96"/>
    </location>
</feature>
<feature type="transmembrane region" description="Helical" evidence="3">
    <location>
        <begin position="36"/>
        <end position="62"/>
    </location>
</feature>
<dbReference type="OrthoDB" id="1403850at2"/>
<protein>
    <submittedName>
        <fullName evidence="4">Uncharacterized protein</fullName>
    </submittedName>
</protein>
<feature type="transmembrane region" description="Helical" evidence="3">
    <location>
        <begin position="142"/>
        <end position="163"/>
    </location>
</feature>
<evidence type="ECO:0000256" key="1">
    <source>
        <dbReference type="SAM" id="Coils"/>
    </source>
</evidence>